<evidence type="ECO:0000256" key="5">
    <source>
        <dbReference type="ARBA" id="ARBA00023136"/>
    </source>
</evidence>
<evidence type="ECO:0000256" key="4">
    <source>
        <dbReference type="ARBA" id="ARBA00022989"/>
    </source>
</evidence>
<keyword evidence="3 7" id="KW-0812">Transmembrane</keyword>
<accession>A0A7V8SYI4</accession>
<sequence length="365" mass="40805">TAGSALSFVPDLNSAWMPMITFLVYISLNWWATWYPGAEPGGGGYIAQRMFCAKDEKHSLLATLWFNIAHYAVRPWPWVLAALAAVVLYQHDPGFQKDPETGYIRVMIDYLPAWLRGTMVAAFAAAFMSTVGTQLNWGASYLVNDFYRRFVRTDQSDRHYVRVSQLATVLLTVISAVITRYMDSIAAAWQLLIVTGAGTGTVLILRWYWWRINAWSEVSAMATAFVVSVWLQTVIGWSSADPRGFASIMLVTVAITTAVWLAVTLLTPAEPEAHLVAFYRRVRPSAALWKPIARLAPEVPPARELKYNFLDWLAGCAMIYGALFGTGKIILKDYGTGVILLAVALAAGWYIYRDLNRRGWKSVVE</sequence>
<organism evidence="8 9">
    <name type="scientific">Candidatus Acidiferrum panamense</name>
    <dbReference type="NCBI Taxonomy" id="2741543"/>
    <lineage>
        <taxon>Bacteria</taxon>
        <taxon>Pseudomonadati</taxon>
        <taxon>Acidobacteriota</taxon>
        <taxon>Terriglobia</taxon>
        <taxon>Candidatus Acidiferrales</taxon>
        <taxon>Candidatus Acidiferrum</taxon>
    </lineage>
</organism>
<dbReference type="InterPro" id="IPR038377">
    <property type="entry name" value="Na/Glc_symporter_sf"/>
</dbReference>
<feature type="transmembrane region" description="Helical" evidence="7">
    <location>
        <begin position="309"/>
        <end position="330"/>
    </location>
</feature>
<feature type="transmembrane region" description="Helical" evidence="7">
    <location>
        <begin position="188"/>
        <end position="208"/>
    </location>
</feature>
<feature type="transmembrane region" description="Helical" evidence="7">
    <location>
        <begin position="245"/>
        <end position="266"/>
    </location>
</feature>
<keyword evidence="5 7" id="KW-0472">Membrane</keyword>
<dbReference type="AlphaFoldDB" id="A0A7V8SYI4"/>
<dbReference type="InterPro" id="IPR001734">
    <property type="entry name" value="Na/solute_symporter"/>
</dbReference>
<evidence type="ECO:0000256" key="6">
    <source>
        <dbReference type="RuleBase" id="RU362091"/>
    </source>
</evidence>
<evidence type="ECO:0000256" key="3">
    <source>
        <dbReference type="ARBA" id="ARBA00022692"/>
    </source>
</evidence>
<dbReference type="PANTHER" id="PTHR11819:SF77">
    <property type="entry name" value="SODIUM_GLUCOSE COTRANSPORT PROTEIN"/>
    <property type="match status" value="1"/>
</dbReference>
<dbReference type="GO" id="GO:0005886">
    <property type="term" value="C:plasma membrane"/>
    <property type="evidence" value="ECO:0007669"/>
    <property type="project" value="TreeGrafter"/>
</dbReference>
<evidence type="ECO:0000256" key="1">
    <source>
        <dbReference type="ARBA" id="ARBA00004141"/>
    </source>
</evidence>
<dbReference type="PROSITE" id="PS50283">
    <property type="entry name" value="NA_SOLUT_SYMP_3"/>
    <property type="match status" value="1"/>
</dbReference>
<feature type="transmembrane region" description="Helical" evidence="7">
    <location>
        <begin position="336"/>
        <end position="352"/>
    </location>
</feature>
<keyword evidence="4 7" id="KW-1133">Transmembrane helix</keyword>
<feature type="non-terminal residue" evidence="8">
    <location>
        <position position="1"/>
    </location>
</feature>
<dbReference type="PANTHER" id="PTHR11819">
    <property type="entry name" value="SOLUTE CARRIER FAMILY 5"/>
    <property type="match status" value="1"/>
</dbReference>
<dbReference type="GO" id="GO:0005412">
    <property type="term" value="F:D-glucose:sodium symporter activity"/>
    <property type="evidence" value="ECO:0007669"/>
    <property type="project" value="TreeGrafter"/>
</dbReference>
<comment type="subcellular location">
    <subcellularLocation>
        <location evidence="1">Membrane</location>
        <topology evidence="1">Multi-pass membrane protein</topology>
    </subcellularLocation>
</comment>
<dbReference type="Proteomes" id="UP000567293">
    <property type="component" value="Unassembled WGS sequence"/>
</dbReference>
<dbReference type="Gene3D" id="1.20.1730.10">
    <property type="entry name" value="Sodium/glucose cotransporter"/>
    <property type="match status" value="1"/>
</dbReference>
<evidence type="ECO:0000313" key="9">
    <source>
        <dbReference type="Proteomes" id="UP000567293"/>
    </source>
</evidence>
<reference evidence="8" key="1">
    <citation type="submission" date="2020-06" db="EMBL/GenBank/DDBJ databases">
        <title>Legume-microbial interactions unlock mineral nutrients during tropical forest succession.</title>
        <authorList>
            <person name="Epihov D.Z."/>
        </authorList>
    </citation>
    <scope>NUCLEOTIDE SEQUENCE [LARGE SCALE GENOMIC DNA]</scope>
    <source>
        <strain evidence="8">Pan2503</strain>
    </source>
</reference>
<feature type="transmembrane region" description="Helical" evidence="7">
    <location>
        <begin position="119"/>
        <end position="143"/>
    </location>
</feature>
<evidence type="ECO:0000313" key="8">
    <source>
        <dbReference type="EMBL" id="MBA0087104.1"/>
    </source>
</evidence>
<proteinExistence type="inferred from homology"/>
<dbReference type="Pfam" id="PF00474">
    <property type="entry name" value="SSF"/>
    <property type="match status" value="1"/>
</dbReference>
<gene>
    <name evidence="8" type="ORF">HRJ53_19135</name>
</gene>
<name>A0A7V8SYI4_9BACT</name>
<evidence type="ECO:0000256" key="2">
    <source>
        <dbReference type="ARBA" id="ARBA00006434"/>
    </source>
</evidence>
<feature type="transmembrane region" description="Helical" evidence="7">
    <location>
        <begin position="12"/>
        <end position="32"/>
    </location>
</feature>
<protein>
    <submittedName>
        <fullName evidence="8">Sodium:proline symporter</fullName>
    </submittedName>
</protein>
<feature type="transmembrane region" description="Helical" evidence="7">
    <location>
        <begin position="163"/>
        <end position="182"/>
    </location>
</feature>
<keyword evidence="9" id="KW-1185">Reference proteome</keyword>
<comment type="similarity">
    <text evidence="2 6">Belongs to the sodium:solute symporter (SSF) (TC 2.A.21) family.</text>
</comment>
<feature type="transmembrane region" description="Helical" evidence="7">
    <location>
        <begin position="220"/>
        <end position="239"/>
    </location>
</feature>
<dbReference type="EMBL" id="JACDQQ010001830">
    <property type="protein sequence ID" value="MBA0087104.1"/>
    <property type="molecule type" value="Genomic_DNA"/>
</dbReference>
<comment type="caution">
    <text evidence="8">The sequence shown here is derived from an EMBL/GenBank/DDBJ whole genome shotgun (WGS) entry which is preliminary data.</text>
</comment>
<evidence type="ECO:0000256" key="7">
    <source>
        <dbReference type="SAM" id="Phobius"/>
    </source>
</evidence>